<evidence type="ECO:0000313" key="1">
    <source>
        <dbReference type="EMBL" id="KIN99724.1"/>
    </source>
</evidence>
<reference evidence="2" key="2">
    <citation type="submission" date="2015-01" db="EMBL/GenBank/DDBJ databases">
        <title>Evolutionary Origins and Diversification of the Mycorrhizal Mutualists.</title>
        <authorList>
            <consortium name="DOE Joint Genome Institute"/>
            <consortium name="Mycorrhizal Genomics Consortium"/>
            <person name="Kohler A."/>
            <person name="Kuo A."/>
            <person name="Nagy L.G."/>
            <person name="Floudas D."/>
            <person name="Copeland A."/>
            <person name="Barry K.W."/>
            <person name="Cichocki N."/>
            <person name="Veneault-Fourrey C."/>
            <person name="LaButti K."/>
            <person name="Lindquist E.A."/>
            <person name="Lipzen A."/>
            <person name="Lundell T."/>
            <person name="Morin E."/>
            <person name="Murat C."/>
            <person name="Riley R."/>
            <person name="Ohm R."/>
            <person name="Sun H."/>
            <person name="Tunlid A."/>
            <person name="Henrissat B."/>
            <person name="Grigoriev I.V."/>
            <person name="Hibbett D.S."/>
            <person name="Martin F."/>
        </authorList>
    </citation>
    <scope>NUCLEOTIDE SEQUENCE [LARGE SCALE GENOMIC DNA]</scope>
    <source>
        <strain evidence="2">Marx 270</strain>
    </source>
</reference>
<name>A0A0C3NF89_PISTI</name>
<dbReference type="AlphaFoldDB" id="A0A0C3NF89"/>
<reference evidence="1 2" key="1">
    <citation type="submission" date="2014-04" db="EMBL/GenBank/DDBJ databases">
        <authorList>
            <consortium name="DOE Joint Genome Institute"/>
            <person name="Kuo A."/>
            <person name="Kohler A."/>
            <person name="Costa M.D."/>
            <person name="Nagy L.G."/>
            <person name="Floudas D."/>
            <person name="Copeland A."/>
            <person name="Barry K.W."/>
            <person name="Cichocki N."/>
            <person name="Veneault-Fourrey C."/>
            <person name="LaButti K."/>
            <person name="Lindquist E.A."/>
            <person name="Lipzen A."/>
            <person name="Lundell T."/>
            <person name="Morin E."/>
            <person name="Murat C."/>
            <person name="Sun H."/>
            <person name="Tunlid A."/>
            <person name="Henrissat B."/>
            <person name="Grigoriev I.V."/>
            <person name="Hibbett D.S."/>
            <person name="Martin F."/>
            <person name="Nordberg H.P."/>
            <person name="Cantor M.N."/>
            <person name="Hua S.X."/>
        </authorList>
    </citation>
    <scope>NUCLEOTIDE SEQUENCE [LARGE SCALE GENOMIC DNA]</scope>
    <source>
        <strain evidence="1 2">Marx 270</strain>
    </source>
</reference>
<organism evidence="1 2">
    <name type="scientific">Pisolithus tinctorius Marx 270</name>
    <dbReference type="NCBI Taxonomy" id="870435"/>
    <lineage>
        <taxon>Eukaryota</taxon>
        <taxon>Fungi</taxon>
        <taxon>Dikarya</taxon>
        <taxon>Basidiomycota</taxon>
        <taxon>Agaricomycotina</taxon>
        <taxon>Agaricomycetes</taxon>
        <taxon>Agaricomycetidae</taxon>
        <taxon>Boletales</taxon>
        <taxon>Sclerodermatineae</taxon>
        <taxon>Pisolithaceae</taxon>
        <taxon>Pisolithus</taxon>
    </lineage>
</organism>
<dbReference type="InParanoid" id="A0A0C3NF89"/>
<dbReference type="Proteomes" id="UP000054217">
    <property type="component" value="Unassembled WGS sequence"/>
</dbReference>
<keyword evidence="2" id="KW-1185">Reference proteome</keyword>
<protein>
    <submittedName>
        <fullName evidence="1">Uncharacterized protein</fullName>
    </submittedName>
</protein>
<evidence type="ECO:0000313" key="2">
    <source>
        <dbReference type="Proteomes" id="UP000054217"/>
    </source>
</evidence>
<sequence>MADGPTIAEADGAYEQWVAKEIVWSKINKDVQMGEATLQDVGEQREVVEGLMATAKMSHIEVSTHLVWKHSHQTVAESNDDNWPKVTVPPGSILHEVPCVQCTVKGAQCIGPVGKMCDRCTWMKQGCKKSNKGQGAVGKHSATCLAKAGPSKKAAAKDKEDIEIVETCRHSKGKVPARGGVDKSTAMALSQALTLVRAEAIAAHAANLCLQVCIKQLLEALAKLGVE</sequence>
<proteinExistence type="predicted"/>
<accession>A0A0C3NF89</accession>
<dbReference type="HOGENOM" id="CLU_043974_0_0_1"/>
<dbReference type="EMBL" id="KN832002">
    <property type="protein sequence ID" value="KIN99724.1"/>
    <property type="molecule type" value="Genomic_DNA"/>
</dbReference>
<gene>
    <name evidence="1" type="ORF">M404DRAFT_30171</name>
</gene>